<organism evidence="1 2">
    <name type="scientific">Lophiostoma macrostomum CBS 122681</name>
    <dbReference type="NCBI Taxonomy" id="1314788"/>
    <lineage>
        <taxon>Eukaryota</taxon>
        <taxon>Fungi</taxon>
        <taxon>Dikarya</taxon>
        <taxon>Ascomycota</taxon>
        <taxon>Pezizomycotina</taxon>
        <taxon>Dothideomycetes</taxon>
        <taxon>Pleosporomycetidae</taxon>
        <taxon>Pleosporales</taxon>
        <taxon>Lophiostomataceae</taxon>
        <taxon>Lophiostoma</taxon>
    </lineage>
</organism>
<dbReference type="EMBL" id="MU004360">
    <property type="protein sequence ID" value="KAF2654675.1"/>
    <property type="molecule type" value="Genomic_DNA"/>
</dbReference>
<proteinExistence type="predicted"/>
<evidence type="ECO:0000313" key="2">
    <source>
        <dbReference type="Proteomes" id="UP000799324"/>
    </source>
</evidence>
<keyword evidence="2" id="KW-1185">Reference proteome</keyword>
<gene>
    <name evidence="1" type="ORF">K491DRAFT_716925</name>
</gene>
<dbReference type="Proteomes" id="UP000799324">
    <property type="component" value="Unassembled WGS sequence"/>
</dbReference>
<dbReference type="AlphaFoldDB" id="A0A6A6T3U4"/>
<protein>
    <submittedName>
        <fullName evidence="1">Uncharacterized protein</fullName>
    </submittedName>
</protein>
<sequence>MERKRVLAEDCDDAIRSLFAKKAKMEAAENNARDDNRACWADAQAVKNALVQEVKNLQRMQFGEGRSRIAEDLEQELRDVKAQLRTDPATAASRDPDSAEFYIYLDDVKAEIVAAAEGTIDEDSPAESLPIDTENNIEEHLVTKLSEKSSLEHLLRLHMLSPAAILLRQRMDSSYEPSKVPLRPMDGLAAAYYYKIASKDDYGPDTQSLLDTVYQFHCLHNGEHAYERCDLIMERAFDLVSHLQI</sequence>
<accession>A0A6A6T3U4</accession>
<name>A0A6A6T3U4_9PLEO</name>
<evidence type="ECO:0000313" key="1">
    <source>
        <dbReference type="EMBL" id="KAF2654675.1"/>
    </source>
</evidence>
<reference evidence="1" key="1">
    <citation type="journal article" date="2020" name="Stud. Mycol.">
        <title>101 Dothideomycetes genomes: a test case for predicting lifestyles and emergence of pathogens.</title>
        <authorList>
            <person name="Haridas S."/>
            <person name="Albert R."/>
            <person name="Binder M."/>
            <person name="Bloem J."/>
            <person name="Labutti K."/>
            <person name="Salamov A."/>
            <person name="Andreopoulos B."/>
            <person name="Baker S."/>
            <person name="Barry K."/>
            <person name="Bills G."/>
            <person name="Bluhm B."/>
            <person name="Cannon C."/>
            <person name="Castanera R."/>
            <person name="Culley D."/>
            <person name="Daum C."/>
            <person name="Ezra D."/>
            <person name="Gonzalez J."/>
            <person name="Henrissat B."/>
            <person name="Kuo A."/>
            <person name="Liang C."/>
            <person name="Lipzen A."/>
            <person name="Lutzoni F."/>
            <person name="Magnuson J."/>
            <person name="Mondo S."/>
            <person name="Nolan M."/>
            <person name="Ohm R."/>
            <person name="Pangilinan J."/>
            <person name="Park H.-J."/>
            <person name="Ramirez L."/>
            <person name="Alfaro M."/>
            <person name="Sun H."/>
            <person name="Tritt A."/>
            <person name="Yoshinaga Y."/>
            <person name="Zwiers L.-H."/>
            <person name="Turgeon B."/>
            <person name="Goodwin S."/>
            <person name="Spatafora J."/>
            <person name="Crous P."/>
            <person name="Grigoriev I."/>
        </authorList>
    </citation>
    <scope>NUCLEOTIDE SEQUENCE</scope>
    <source>
        <strain evidence="1">CBS 122681</strain>
    </source>
</reference>